<keyword evidence="3" id="KW-1185">Reference proteome</keyword>
<feature type="coiled-coil region" evidence="1">
    <location>
        <begin position="96"/>
        <end position="154"/>
    </location>
</feature>
<evidence type="ECO:0000313" key="3">
    <source>
        <dbReference type="Proteomes" id="UP000238937"/>
    </source>
</evidence>
<dbReference type="OrthoDB" id="533336at2"/>
<comment type="caution">
    <text evidence="2">The sequence shown here is derived from an EMBL/GenBank/DDBJ whole genome shotgun (WGS) entry which is preliminary data.</text>
</comment>
<dbReference type="InterPro" id="IPR046229">
    <property type="entry name" value="TnpC-like"/>
</dbReference>
<reference evidence="2 3" key="1">
    <citation type="submission" date="2018-03" db="EMBL/GenBank/DDBJ databases">
        <title>The ancient ancestry and fast evolution of plastids.</title>
        <authorList>
            <person name="Moore K.R."/>
            <person name="Magnabosco C."/>
            <person name="Momper L."/>
            <person name="Gold D.A."/>
            <person name="Bosak T."/>
            <person name="Fournier G.P."/>
        </authorList>
    </citation>
    <scope>NUCLEOTIDE SEQUENCE [LARGE SCALE GENOMIC DNA]</scope>
    <source>
        <strain evidence="2 3">CCALA 037</strain>
    </source>
</reference>
<dbReference type="EMBL" id="PVWO01000182">
    <property type="protein sequence ID" value="PSB55510.1"/>
    <property type="molecule type" value="Genomic_DNA"/>
</dbReference>
<dbReference type="RefSeq" id="WP_106306133.1">
    <property type="nucleotide sequence ID" value="NZ_PVWO01000182.1"/>
</dbReference>
<sequence>MSNSDTKQARVDNLLQVQTARKEDSADRVFKAIDRLQKIDGKITFTSVAKEANVSVSYLYKYPEIKIRIAEVRNKQRSFPTSPIAEPNSSSTGKIVTRLKEKVQQLENENKELKRKHEALAGQVYRVHYLQEQVERQQQIIEDLQGKLKGEQLDSKVTPISSKRKATIDEQIQSELDFLGIGLNPTLTKTIKAATESTVLAAIAALKDQLSKKDIPNPGGWLNKAIKEGWTKPEIVSQTLAKLEHQVVITSERTVKELISFDKLQELSTIFKQKDE</sequence>
<proteinExistence type="predicted"/>
<protein>
    <submittedName>
        <fullName evidence="2">Transposase</fullName>
    </submittedName>
</protein>
<evidence type="ECO:0000313" key="2">
    <source>
        <dbReference type="EMBL" id="PSB55510.1"/>
    </source>
</evidence>
<dbReference type="AlphaFoldDB" id="A0A2T1GDF0"/>
<dbReference type="Proteomes" id="UP000238937">
    <property type="component" value="Unassembled WGS sequence"/>
</dbReference>
<dbReference type="Pfam" id="PF19776">
    <property type="entry name" value="DUF6262"/>
    <property type="match status" value="1"/>
</dbReference>
<name>A0A2T1GDF0_9CYAN</name>
<organism evidence="2 3">
    <name type="scientific">Chamaesiphon polymorphus CCALA 037</name>
    <dbReference type="NCBI Taxonomy" id="2107692"/>
    <lineage>
        <taxon>Bacteria</taxon>
        <taxon>Bacillati</taxon>
        <taxon>Cyanobacteriota</taxon>
        <taxon>Cyanophyceae</taxon>
        <taxon>Gomontiellales</taxon>
        <taxon>Chamaesiphonaceae</taxon>
        <taxon>Chamaesiphon</taxon>
    </lineage>
</organism>
<accession>A0A2T1GDF0</accession>
<gene>
    <name evidence="2" type="ORF">C7B77_14785</name>
</gene>
<keyword evidence="1" id="KW-0175">Coiled coil</keyword>
<evidence type="ECO:0000256" key="1">
    <source>
        <dbReference type="SAM" id="Coils"/>
    </source>
</evidence>